<name>Q6BX62_DEBHA</name>
<gene>
    <name evidence="2" type="ordered locus">DEHA2B05676g</name>
</gene>
<reference evidence="2 3" key="1">
    <citation type="journal article" date="2004" name="Nature">
        <title>Genome evolution in yeasts.</title>
        <authorList>
            <consortium name="Genolevures"/>
            <person name="Dujon B."/>
            <person name="Sherman D."/>
            <person name="Fischer G."/>
            <person name="Durrens P."/>
            <person name="Casaregola S."/>
            <person name="Lafontaine I."/>
            <person name="de Montigny J."/>
            <person name="Marck C."/>
            <person name="Neuveglise C."/>
            <person name="Talla E."/>
            <person name="Goffard N."/>
            <person name="Frangeul L."/>
            <person name="Aigle M."/>
            <person name="Anthouard V."/>
            <person name="Babour A."/>
            <person name="Barbe V."/>
            <person name="Barnay S."/>
            <person name="Blanchin S."/>
            <person name="Beckerich J.M."/>
            <person name="Beyne E."/>
            <person name="Bleykasten C."/>
            <person name="Boisrame A."/>
            <person name="Boyer J."/>
            <person name="Cattolico L."/>
            <person name="Confanioleri F."/>
            <person name="de Daruvar A."/>
            <person name="Despons L."/>
            <person name="Fabre E."/>
            <person name="Fairhead C."/>
            <person name="Ferry-Dumazet H."/>
            <person name="Groppi A."/>
            <person name="Hantraye F."/>
            <person name="Hennequin C."/>
            <person name="Jauniaux N."/>
            <person name="Joyet P."/>
            <person name="Kachouri R."/>
            <person name="Kerrest A."/>
            <person name="Koszul R."/>
            <person name="Lemaire M."/>
            <person name="Lesur I."/>
            <person name="Ma L."/>
            <person name="Muller H."/>
            <person name="Nicaud J.M."/>
            <person name="Nikolski M."/>
            <person name="Oztas S."/>
            <person name="Ozier-Kalogeropoulos O."/>
            <person name="Pellenz S."/>
            <person name="Potier S."/>
            <person name="Richard G.F."/>
            <person name="Straub M.L."/>
            <person name="Suleau A."/>
            <person name="Swennene D."/>
            <person name="Tekaia F."/>
            <person name="Wesolowski-Louvel M."/>
            <person name="Westhof E."/>
            <person name="Wirth B."/>
            <person name="Zeniou-Meyer M."/>
            <person name="Zivanovic I."/>
            <person name="Bolotin-Fukuhara M."/>
            <person name="Thierry A."/>
            <person name="Bouchier C."/>
            <person name="Caudron B."/>
            <person name="Scarpelli C."/>
            <person name="Gaillardin C."/>
            <person name="Weissenbach J."/>
            <person name="Wincker P."/>
            <person name="Souciet J.L."/>
        </authorList>
    </citation>
    <scope>NUCLEOTIDE SEQUENCE [LARGE SCALE GENOMIC DNA]</scope>
    <source>
        <strain evidence="3">ATCC 36239 / CBS 767 / BCRC 21394 / JCM 1990 / NBRC 0083 / IGC 2968</strain>
    </source>
</reference>
<protein>
    <submittedName>
        <fullName evidence="2">DEHA2B05676p</fullName>
    </submittedName>
</protein>
<feature type="compositionally biased region" description="Basic residues" evidence="1">
    <location>
        <begin position="214"/>
        <end position="232"/>
    </location>
</feature>
<proteinExistence type="predicted"/>
<dbReference type="eggNOG" id="ENOG502RQD7">
    <property type="taxonomic scope" value="Eukaryota"/>
</dbReference>
<organism evidence="2 3">
    <name type="scientific">Debaryomyces hansenii (strain ATCC 36239 / CBS 767 / BCRC 21394 / JCM 1990 / NBRC 0083 / IGC 2968)</name>
    <name type="common">Yeast</name>
    <name type="synonym">Torulaspora hansenii</name>
    <dbReference type="NCBI Taxonomy" id="284592"/>
    <lineage>
        <taxon>Eukaryota</taxon>
        <taxon>Fungi</taxon>
        <taxon>Dikarya</taxon>
        <taxon>Ascomycota</taxon>
        <taxon>Saccharomycotina</taxon>
        <taxon>Pichiomycetes</taxon>
        <taxon>Debaryomycetaceae</taxon>
        <taxon>Debaryomyces</taxon>
    </lineage>
</organism>
<feature type="region of interest" description="Disordered" evidence="1">
    <location>
        <begin position="321"/>
        <end position="415"/>
    </location>
</feature>
<dbReference type="EMBL" id="CR382134">
    <property type="protein sequence ID" value="CAG85202.2"/>
    <property type="molecule type" value="Genomic_DNA"/>
</dbReference>
<dbReference type="KEGG" id="dha:DEHA2B05676g"/>
<dbReference type="VEuPathDB" id="FungiDB:DEHA2B05676g"/>
<feature type="compositionally biased region" description="Basic and acidic residues" evidence="1">
    <location>
        <begin position="203"/>
        <end position="213"/>
    </location>
</feature>
<dbReference type="GeneID" id="2913033"/>
<dbReference type="Proteomes" id="UP000000599">
    <property type="component" value="Chromosome B"/>
</dbReference>
<evidence type="ECO:0000256" key="1">
    <source>
        <dbReference type="SAM" id="MobiDB-lite"/>
    </source>
</evidence>
<feature type="region of interest" description="Disordered" evidence="1">
    <location>
        <begin position="203"/>
        <end position="240"/>
    </location>
</feature>
<dbReference type="AlphaFoldDB" id="Q6BX62"/>
<feature type="compositionally biased region" description="Low complexity" evidence="1">
    <location>
        <begin position="359"/>
        <end position="375"/>
    </location>
</feature>
<evidence type="ECO:0000313" key="3">
    <source>
        <dbReference type="Proteomes" id="UP000000599"/>
    </source>
</evidence>
<dbReference type="OMA" id="SVSHEMF"/>
<dbReference type="HOGENOM" id="CLU_586748_0_0_1"/>
<keyword evidence="3" id="KW-1185">Reference proteome</keyword>
<accession>Q6BX62</accession>
<feature type="compositionally biased region" description="Polar residues" evidence="1">
    <location>
        <begin position="321"/>
        <end position="334"/>
    </location>
</feature>
<dbReference type="OrthoDB" id="4087931at2759"/>
<sequence>MSFHQYIPTKETASQISTEPIPYNVQANHINGGAINNQSLQYSPTNEQFHPMPPQQIVRQQMVDSSPTSVSHEMFQSPTQLSSQMNRFHLQTPTTDCSPVFSNNNKNGSNNTPVYQTVTPINSIPRSNYQNQYVFSQNAHTTPVMVGQPNMNMSPTTNTHMHNQSANQHLVQQHFLMQQQQLMSQNNQFVPANPMNQNIEHKVAKQVDNDKKVTRSRKSSVTKPAKPKKPSKSKKDSFSSLEDLRASEVYEYDKEITIDDLLKDDPLLELTSPVVPEDGSHDNSLFSSFIDYEDISQPQPNFVGLGLDLDFSLSAIMNDPSANESTAKSNSNLSLCKRPSTPEQDKSIELFVSPKKKSSSSPKSSSTTSNSPTKLSSDKLFQKPDTFIGAMPRSASNSSINTTPTNKNQPSFSLSECSNTFPVNSHTTNNFSFVIERESFSVQSNSNSKLRRKSLPKINQKVNERPTMKKTSSVTDASIVKPNSHPPLAHHNSSSSLVTSPKVLRNMKSGMLSFQLDLNNNGNK</sequence>
<dbReference type="InParanoid" id="Q6BX62"/>
<evidence type="ECO:0000313" key="2">
    <source>
        <dbReference type="EMBL" id="CAG85202.2"/>
    </source>
</evidence>
<feature type="compositionally biased region" description="Polar residues" evidence="1">
    <location>
        <begin position="394"/>
        <end position="415"/>
    </location>
</feature>
<dbReference type="RefSeq" id="XP_457207.2">
    <property type="nucleotide sequence ID" value="XM_457207.1"/>
</dbReference>